<evidence type="ECO:0000313" key="8">
    <source>
        <dbReference type="EMBL" id="BAO43850.1"/>
    </source>
</evidence>
<dbReference type="InterPro" id="IPR036922">
    <property type="entry name" value="Rieske_2Fe-2S_sf"/>
</dbReference>
<dbReference type="Proteomes" id="UP000031631">
    <property type="component" value="Chromosome"/>
</dbReference>
<dbReference type="RefSeq" id="WP_041065999.1">
    <property type="nucleotide sequence ID" value="NZ_AP012273.1"/>
</dbReference>
<dbReference type="OrthoDB" id="9800167at2"/>
<evidence type="ECO:0000256" key="2">
    <source>
        <dbReference type="ARBA" id="ARBA00022723"/>
    </source>
</evidence>
<feature type="domain" description="Rieske" evidence="7">
    <location>
        <begin position="4"/>
        <end position="100"/>
    </location>
</feature>
<evidence type="ECO:0000256" key="1">
    <source>
        <dbReference type="ARBA" id="ARBA00022714"/>
    </source>
</evidence>
<dbReference type="GO" id="GO:0004497">
    <property type="term" value="F:monooxygenase activity"/>
    <property type="evidence" value="ECO:0007669"/>
    <property type="project" value="UniProtKB-KW"/>
</dbReference>
<dbReference type="EMBL" id="AP012273">
    <property type="protein sequence ID" value="BAO43850.1"/>
    <property type="molecule type" value="Genomic_DNA"/>
</dbReference>
<evidence type="ECO:0000259" key="7">
    <source>
        <dbReference type="PROSITE" id="PS51296"/>
    </source>
</evidence>
<reference evidence="8 9" key="1">
    <citation type="journal article" date="2014" name="PLoS ONE">
        <title>Physiological and genomic features of a novel sulfur-oxidizing gammaproteobacterium belonging to a previously uncultivated symbiotic lineage isolated from a hydrothermal vent.</title>
        <authorList>
            <person name="Nunoura T."/>
            <person name="Takaki Y."/>
            <person name="Kazama H."/>
            <person name="Kakuta J."/>
            <person name="Shimamura S."/>
            <person name="Makita H."/>
            <person name="Hirai M."/>
            <person name="Miyazaki M."/>
            <person name="Takai K."/>
        </authorList>
    </citation>
    <scope>NUCLEOTIDE SEQUENCE [LARGE SCALE GENOMIC DNA]</scope>
    <source>
        <strain evidence="8 9">Hiromi1</strain>
    </source>
</reference>
<dbReference type="Pfam" id="PF00355">
    <property type="entry name" value="Rieske"/>
    <property type="match status" value="1"/>
</dbReference>
<dbReference type="Gene3D" id="2.102.10.10">
    <property type="entry name" value="Rieske [2Fe-2S] iron-sulphur domain"/>
    <property type="match status" value="1"/>
</dbReference>
<evidence type="ECO:0000256" key="5">
    <source>
        <dbReference type="ARBA" id="ARBA00034078"/>
    </source>
</evidence>
<sequence length="112" mass="12283">MAFEKVCTLDDVWEGDMEVFTTSSGVDVLLVGVEGGDVKAFQAMCPHQEIELVDGEFDGKVLTCKAHLWQFDCNTGKGINPSDCEIAEYPVKIQEEDVLVDVEGVEPCKSHS</sequence>
<organism evidence="8 9">
    <name type="scientific">Thiolapillus brandeum</name>
    <dbReference type="NCBI Taxonomy" id="1076588"/>
    <lineage>
        <taxon>Bacteria</taxon>
        <taxon>Pseudomonadati</taxon>
        <taxon>Pseudomonadota</taxon>
        <taxon>Gammaproteobacteria</taxon>
        <taxon>Chromatiales</taxon>
        <taxon>Sedimenticolaceae</taxon>
        <taxon>Thiolapillus</taxon>
    </lineage>
</organism>
<dbReference type="PANTHER" id="PTHR21496:SF0">
    <property type="entry name" value="RIESKE DOMAIN-CONTAINING PROTEIN"/>
    <property type="match status" value="1"/>
</dbReference>
<dbReference type="SUPFAM" id="SSF50022">
    <property type="entry name" value="ISP domain"/>
    <property type="match status" value="1"/>
</dbReference>
<dbReference type="PROSITE" id="PS51296">
    <property type="entry name" value="RIESKE"/>
    <property type="match status" value="1"/>
</dbReference>
<dbReference type="KEGG" id="tbn:TBH_C0917"/>
<accession>A0A7U6GHR3</accession>
<keyword evidence="1" id="KW-0001">2Fe-2S</keyword>
<comment type="similarity">
    <text evidence="6">Belongs to the bacterial ring-hydroxylating dioxygenase ferredoxin component family.</text>
</comment>
<dbReference type="GO" id="GO:0046872">
    <property type="term" value="F:metal ion binding"/>
    <property type="evidence" value="ECO:0007669"/>
    <property type="project" value="UniProtKB-KW"/>
</dbReference>
<dbReference type="InterPro" id="IPR017941">
    <property type="entry name" value="Rieske_2Fe-2S"/>
</dbReference>
<dbReference type="AlphaFoldDB" id="A0A7U6GHR3"/>
<evidence type="ECO:0000313" key="9">
    <source>
        <dbReference type="Proteomes" id="UP000031631"/>
    </source>
</evidence>
<dbReference type="CDD" id="cd03474">
    <property type="entry name" value="Rieske_T4moC"/>
    <property type="match status" value="1"/>
</dbReference>
<evidence type="ECO:0000256" key="4">
    <source>
        <dbReference type="ARBA" id="ARBA00023014"/>
    </source>
</evidence>
<gene>
    <name evidence="8" type="ORF">TBH_C0917</name>
</gene>
<keyword evidence="4" id="KW-0411">Iron-sulfur</keyword>
<dbReference type="GO" id="GO:0051537">
    <property type="term" value="F:2 iron, 2 sulfur cluster binding"/>
    <property type="evidence" value="ECO:0007669"/>
    <property type="project" value="UniProtKB-KW"/>
</dbReference>
<protein>
    <submittedName>
        <fullName evidence="8">Toluene-4-monooxygenase system protein C</fullName>
    </submittedName>
</protein>
<evidence type="ECO:0000256" key="6">
    <source>
        <dbReference type="ARBA" id="ARBA00038001"/>
    </source>
</evidence>
<keyword evidence="8" id="KW-0503">Monooxygenase</keyword>
<comment type="cofactor">
    <cofactor evidence="5">
        <name>[2Fe-2S] cluster</name>
        <dbReference type="ChEBI" id="CHEBI:190135"/>
    </cofactor>
</comment>
<proteinExistence type="inferred from homology"/>
<keyword evidence="9" id="KW-1185">Reference proteome</keyword>
<dbReference type="PANTHER" id="PTHR21496">
    <property type="entry name" value="FERREDOXIN-RELATED"/>
    <property type="match status" value="1"/>
</dbReference>
<evidence type="ECO:0000256" key="3">
    <source>
        <dbReference type="ARBA" id="ARBA00023004"/>
    </source>
</evidence>
<keyword evidence="2" id="KW-0479">Metal-binding</keyword>
<name>A0A7U6GHR3_9GAMM</name>
<keyword evidence="3" id="KW-0408">Iron</keyword>
<keyword evidence="8" id="KW-0560">Oxidoreductase</keyword>